<organism evidence="1 2">
    <name type="scientific">Ectopseudomonas toyotomiensis</name>
    <dbReference type="NCBI Taxonomy" id="554344"/>
    <lineage>
        <taxon>Bacteria</taxon>
        <taxon>Pseudomonadati</taxon>
        <taxon>Pseudomonadota</taxon>
        <taxon>Gammaproteobacteria</taxon>
        <taxon>Pseudomonadales</taxon>
        <taxon>Pseudomonadaceae</taxon>
        <taxon>Ectopseudomonas</taxon>
    </lineage>
</organism>
<accession>A0A1I5Z5H2</accession>
<dbReference type="OrthoDB" id="6857656at2"/>
<evidence type="ECO:0000313" key="1">
    <source>
        <dbReference type="EMBL" id="SFQ51585.1"/>
    </source>
</evidence>
<dbReference type="AlphaFoldDB" id="A0A1I5Z5H2"/>
<name>A0A1I5Z5H2_9GAMM</name>
<proteinExistence type="predicted"/>
<dbReference type="EMBL" id="FOXK01000026">
    <property type="protein sequence ID" value="SFQ51585.1"/>
    <property type="molecule type" value="Genomic_DNA"/>
</dbReference>
<dbReference type="RefSeq" id="WP_074919300.1">
    <property type="nucleotide sequence ID" value="NZ_FOXK01000026.1"/>
</dbReference>
<evidence type="ECO:0000313" key="2">
    <source>
        <dbReference type="Proteomes" id="UP000182025"/>
    </source>
</evidence>
<gene>
    <name evidence="1" type="ORF">SAMN05216177_1268</name>
</gene>
<keyword evidence="2" id="KW-1185">Reference proteome</keyword>
<dbReference type="Proteomes" id="UP000182025">
    <property type="component" value="Unassembled WGS sequence"/>
</dbReference>
<sequence length="191" mass="21490">MSEQQFNGAVEQVAAGDIKNFIEAPKVEKEYLSSAQRQALNALVAEVSVECEVEARILWREVVHARVGVERIGEILKEKYLEAQDSLVCYRDNYRREIRTRTLIAELDQAAAERGLAKQLARYCLREFGEQSLAGLSIKQLTQALRYVDEYQPPAPLVAPLSVAGFRMLAVRHPWHFTAVFAVGALLGKVF</sequence>
<reference evidence="2" key="1">
    <citation type="submission" date="2016-10" db="EMBL/GenBank/DDBJ databases">
        <authorList>
            <person name="Varghese N."/>
            <person name="Submissions S."/>
        </authorList>
    </citation>
    <scope>NUCLEOTIDE SEQUENCE [LARGE SCALE GENOMIC DNA]</scope>
    <source>
        <strain evidence="2">JCM 15604</strain>
    </source>
</reference>
<protein>
    <submittedName>
        <fullName evidence="1">Uncharacterized protein</fullName>
    </submittedName>
</protein>